<comment type="caution">
    <text evidence="7">The sequence shown here is derived from an EMBL/GenBank/DDBJ whole genome shotgun (WGS) entry which is preliminary data.</text>
</comment>
<dbReference type="RefSeq" id="WP_344320966.1">
    <property type="nucleotide sequence ID" value="NZ_BAAASZ010000008.1"/>
</dbReference>
<evidence type="ECO:0000313" key="7">
    <source>
        <dbReference type="EMBL" id="GAA2430263.1"/>
    </source>
</evidence>
<reference evidence="8" key="1">
    <citation type="journal article" date="2019" name="Int. J. Syst. Evol. Microbiol.">
        <title>The Global Catalogue of Microorganisms (GCM) 10K type strain sequencing project: providing services to taxonomists for standard genome sequencing and annotation.</title>
        <authorList>
            <consortium name="The Broad Institute Genomics Platform"/>
            <consortium name="The Broad Institute Genome Sequencing Center for Infectious Disease"/>
            <person name="Wu L."/>
            <person name="Ma J."/>
        </authorList>
    </citation>
    <scope>NUCLEOTIDE SEQUENCE [LARGE SCALE GENOMIC DNA]</scope>
    <source>
        <strain evidence="8">JCM 6305</strain>
    </source>
</reference>
<evidence type="ECO:0000259" key="6">
    <source>
        <dbReference type="Pfam" id="PF21036"/>
    </source>
</evidence>
<keyword evidence="3" id="KW-0808">Transferase</keyword>
<dbReference type="Pfam" id="PF21036">
    <property type="entry name" value="EryCIII-like_N"/>
    <property type="match status" value="1"/>
</dbReference>
<name>A0ABP5WPN7_9ACTN</name>
<dbReference type="InterPro" id="IPR010610">
    <property type="entry name" value="EryCIII-like_C"/>
</dbReference>
<keyword evidence="4" id="KW-0472">Membrane</keyword>
<protein>
    <submittedName>
        <fullName evidence="7">Glycosyltransferase</fullName>
    </submittedName>
</protein>
<feature type="domain" description="Erythromycin biosynthesis protein CIII-like N-terminal" evidence="6">
    <location>
        <begin position="22"/>
        <end position="217"/>
    </location>
</feature>
<evidence type="ECO:0000256" key="1">
    <source>
        <dbReference type="ARBA" id="ARBA00006962"/>
    </source>
</evidence>
<comment type="similarity">
    <text evidence="1">Belongs to the glycosyltransferase 28 family.</text>
</comment>
<organism evidence="7 8">
    <name type="scientific">Streptomyces macrosporus</name>
    <dbReference type="NCBI Taxonomy" id="44032"/>
    <lineage>
        <taxon>Bacteria</taxon>
        <taxon>Bacillati</taxon>
        <taxon>Actinomycetota</taxon>
        <taxon>Actinomycetes</taxon>
        <taxon>Kitasatosporales</taxon>
        <taxon>Streptomycetaceae</taxon>
        <taxon>Streptomyces</taxon>
    </lineage>
</organism>
<dbReference type="EMBL" id="BAAASZ010000008">
    <property type="protein sequence ID" value="GAA2430263.1"/>
    <property type="molecule type" value="Genomic_DNA"/>
</dbReference>
<proteinExistence type="inferred from homology"/>
<dbReference type="Gene3D" id="3.40.50.2000">
    <property type="entry name" value="Glycogen Phosphorylase B"/>
    <property type="match status" value="2"/>
</dbReference>
<dbReference type="InterPro" id="IPR050426">
    <property type="entry name" value="Glycosyltransferase_28"/>
</dbReference>
<evidence type="ECO:0000256" key="2">
    <source>
        <dbReference type="ARBA" id="ARBA00022676"/>
    </source>
</evidence>
<evidence type="ECO:0000256" key="4">
    <source>
        <dbReference type="SAM" id="Phobius"/>
    </source>
</evidence>
<keyword evidence="8" id="KW-1185">Reference proteome</keyword>
<feature type="domain" description="Erythromycin biosynthesis protein CIII-like C-terminal" evidence="5">
    <location>
        <begin position="232"/>
        <end position="371"/>
    </location>
</feature>
<gene>
    <name evidence="7" type="ORF">GCM10010405_11360</name>
</gene>
<dbReference type="InterPro" id="IPR048284">
    <property type="entry name" value="EryCIII-like_N"/>
</dbReference>
<dbReference type="SUPFAM" id="SSF53756">
    <property type="entry name" value="UDP-Glycosyltransferase/glycogen phosphorylase"/>
    <property type="match status" value="1"/>
</dbReference>
<accession>A0ABP5WPN7</accession>
<evidence type="ECO:0000256" key="3">
    <source>
        <dbReference type="ARBA" id="ARBA00022679"/>
    </source>
</evidence>
<keyword evidence="4" id="KW-0812">Transmembrane</keyword>
<dbReference type="InterPro" id="IPR002213">
    <property type="entry name" value="UDP_glucos_trans"/>
</dbReference>
<dbReference type="Proteomes" id="UP001501638">
    <property type="component" value="Unassembled WGS sequence"/>
</dbReference>
<feature type="transmembrane region" description="Helical" evidence="4">
    <location>
        <begin position="109"/>
        <end position="131"/>
    </location>
</feature>
<sequence length="390" mass="42470">MRILFVCGGTSGVIFSIVPLAQAARNAGHEVFMAGPEDVMPIVTRAGLPGVPVTRTSMMDTLLDDDGNRIPIPTDLHERYLFNGRCFGRYAANCLEGLYPLVDRWPPDIVVGGALAFAAPLIAAYAGVPYVKHAVDMGEPRTIDLAAAAELGSSLERLGLYDMPRCDLFVDTCPPSLRTWDAPPAQPMRYVPYTTPKALEPWMYTKGDRPRVMVTAGSRITPDYYFDVLASLVKKVQHMDVELLVGAPDDMAARLGPLPDNIRAGWLPLDVLAPTCDVIVNHAGGNTVLGSMAHGVPQVLIPYLPYVVDYSTRLTEFGASKMIRPGDDTAETITDAVREVLDTPSYRERAGELREEMLGMPTPADVVPVLERQAERGRNEPGAPARTRLT</sequence>
<dbReference type="PANTHER" id="PTHR48050">
    <property type="entry name" value="STEROL 3-BETA-GLUCOSYLTRANSFERASE"/>
    <property type="match status" value="1"/>
</dbReference>
<evidence type="ECO:0000259" key="5">
    <source>
        <dbReference type="Pfam" id="PF06722"/>
    </source>
</evidence>
<keyword evidence="4" id="KW-1133">Transmembrane helix</keyword>
<dbReference type="Pfam" id="PF06722">
    <property type="entry name" value="EryCIII-like_C"/>
    <property type="match status" value="1"/>
</dbReference>
<keyword evidence="2" id="KW-0328">Glycosyltransferase</keyword>
<evidence type="ECO:0000313" key="8">
    <source>
        <dbReference type="Proteomes" id="UP001501638"/>
    </source>
</evidence>
<dbReference type="PANTHER" id="PTHR48050:SF13">
    <property type="entry name" value="STEROL 3-BETA-GLUCOSYLTRANSFERASE UGT80A2"/>
    <property type="match status" value="1"/>
</dbReference>
<dbReference type="CDD" id="cd03784">
    <property type="entry name" value="GT1_Gtf-like"/>
    <property type="match status" value="1"/>
</dbReference>